<gene>
    <name evidence="2" type="ORF">INT45_011732</name>
</gene>
<evidence type="ECO:0000256" key="1">
    <source>
        <dbReference type="SAM" id="MobiDB-lite"/>
    </source>
</evidence>
<proteinExistence type="predicted"/>
<comment type="caution">
    <text evidence="2">The sequence shown here is derived from an EMBL/GenBank/DDBJ whole genome shotgun (WGS) entry which is preliminary data.</text>
</comment>
<keyword evidence="3" id="KW-1185">Reference proteome</keyword>
<feature type="region of interest" description="Disordered" evidence="1">
    <location>
        <begin position="86"/>
        <end position="109"/>
    </location>
</feature>
<accession>A0A8H7VMI7</accession>
<protein>
    <submittedName>
        <fullName evidence="2">Uncharacterized protein</fullName>
    </submittedName>
</protein>
<evidence type="ECO:0000313" key="2">
    <source>
        <dbReference type="EMBL" id="KAG2226115.1"/>
    </source>
</evidence>
<dbReference type="AlphaFoldDB" id="A0A8H7VMI7"/>
<evidence type="ECO:0000313" key="3">
    <source>
        <dbReference type="Proteomes" id="UP000646827"/>
    </source>
</evidence>
<feature type="compositionally biased region" description="Basic residues" evidence="1">
    <location>
        <begin position="89"/>
        <end position="100"/>
    </location>
</feature>
<dbReference type="EMBL" id="JAEPRB010000020">
    <property type="protein sequence ID" value="KAG2226115.1"/>
    <property type="molecule type" value="Genomic_DNA"/>
</dbReference>
<sequence>MTTTARIASLAILPHRLYWGTSKRSQLWRYEIQFPDTITLNDLITSSCTENELSSSDEEDNENDTNNQKKYYYCALNTNIRMKNIQQQRRQHHSSLRKQQRQQQFETMSDMTKQSEKFTECCIAEFKFVEECSINPTTIKTVPSKNKSIYTNFCSCSLDTKSLSNTTTTSTATETMTTTTTLLHSETRILSLPSYSWDNPWKVNLNLDKVPLPTTKKQQQQQQSIRHHHHSPYHIIKY</sequence>
<reference evidence="2 3" key="1">
    <citation type="submission" date="2020-12" db="EMBL/GenBank/DDBJ databases">
        <title>Metabolic potential, ecology and presence of endohyphal bacteria is reflected in genomic diversity of Mucoromycotina.</title>
        <authorList>
            <person name="Muszewska A."/>
            <person name="Okrasinska A."/>
            <person name="Steczkiewicz K."/>
            <person name="Drgas O."/>
            <person name="Orlowska M."/>
            <person name="Perlinska-Lenart U."/>
            <person name="Aleksandrzak-Piekarczyk T."/>
            <person name="Szatraj K."/>
            <person name="Zielenkiewicz U."/>
            <person name="Pilsyk S."/>
            <person name="Malc E."/>
            <person name="Mieczkowski P."/>
            <person name="Kruszewska J.S."/>
            <person name="Biernat P."/>
            <person name="Pawlowska J."/>
        </authorList>
    </citation>
    <scope>NUCLEOTIDE SEQUENCE [LARGE SCALE GENOMIC DNA]</scope>
    <source>
        <strain evidence="2 3">CBS 142.35</strain>
    </source>
</reference>
<dbReference type="OrthoDB" id="10529767at2759"/>
<organism evidence="2 3">
    <name type="scientific">Circinella minor</name>
    <dbReference type="NCBI Taxonomy" id="1195481"/>
    <lineage>
        <taxon>Eukaryota</taxon>
        <taxon>Fungi</taxon>
        <taxon>Fungi incertae sedis</taxon>
        <taxon>Mucoromycota</taxon>
        <taxon>Mucoromycotina</taxon>
        <taxon>Mucoromycetes</taxon>
        <taxon>Mucorales</taxon>
        <taxon>Lichtheimiaceae</taxon>
        <taxon>Circinella</taxon>
    </lineage>
</organism>
<dbReference type="Proteomes" id="UP000646827">
    <property type="component" value="Unassembled WGS sequence"/>
</dbReference>
<name>A0A8H7VMI7_9FUNG</name>